<accession>A0A6J5KVC4</accession>
<dbReference type="EMBL" id="LR796180">
    <property type="protein sequence ID" value="CAB4124893.1"/>
    <property type="molecule type" value="Genomic_DNA"/>
</dbReference>
<dbReference type="SUPFAM" id="SSF56300">
    <property type="entry name" value="Metallo-dependent phosphatases"/>
    <property type="match status" value="1"/>
</dbReference>
<proteinExistence type="predicted"/>
<reference evidence="1" key="1">
    <citation type="submission" date="2020-04" db="EMBL/GenBank/DDBJ databases">
        <authorList>
            <person name="Chiriac C."/>
            <person name="Salcher M."/>
            <person name="Ghai R."/>
            <person name="Kavagutti S V."/>
        </authorList>
    </citation>
    <scope>NUCLEOTIDE SEQUENCE</scope>
</reference>
<protein>
    <submittedName>
        <fullName evidence="1">Uncharacterized protein</fullName>
    </submittedName>
</protein>
<dbReference type="InterPro" id="IPR029052">
    <property type="entry name" value="Metallo-depent_PP-like"/>
</dbReference>
<name>A0A6J5KVC4_9CAUD</name>
<organism evidence="1">
    <name type="scientific">uncultured Caudovirales phage</name>
    <dbReference type="NCBI Taxonomy" id="2100421"/>
    <lineage>
        <taxon>Viruses</taxon>
        <taxon>Duplodnaviria</taxon>
        <taxon>Heunggongvirae</taxon>
        <taxon>Uroviricota</taxon>
        <taxon>Caudoviricetes</taxon>
        <taxon>Peduoviridae</taxon>
        <taxon>Maltschvirus</taxon>
        <taxon>Maltschvirus maltsch</taxon>
    </lineage>
</organism>
<gene>
    <name evidence="1" type="ORF">UFOVP66_40</name>
</gene>
<evidence type="ECO:0000313" key="1">
    <source>
        <dbReference type="EMBL" id="CAB4124893.1"/>
    </source>
</evidence>
<sequence length="388" mass="43504">MTLDIRLKEFGNKMQGERLDAVNQHGSHEAAAAALGVSKTAIQQSIQILKRNAALRGYAPDNDMNKIVPDGFKVRGVSTYYDKDGKTRGQWVKSNADEERRAQIIKETFAAMAEELPRVAPSVSQMVHNEALCNLYVLTDTHVGMLAWHKESGADWDLKIAEQILTGCFEQMVKASPPAGTGFVCQLGDWLHFDGMAAVTPTNHHQLDADGRFSKIVQASVRILRRLVDFSLAHHEKVIVLMAEGNHDLVSSIWLRTLFRALYENEPRVHVIDSELPYYLHAHGETMLAFHHGHLSKNDQLPLLFAAQFPKVWGATTKRYCHTGHRHHVEEKEHSGMTVVQHPTLAARDAYAARGGWISERQVSAITYHNKYGQVARNTVVPEMLAQN</sequence>